<dbReference type="GO" id="GO:0006950">
    <property type="term" value="P:response to stress"/>
    <property type="evidence" value="ECO:0007669"/>
    <property type="project" value="TreeGrafter"/>
</dbReference>
<evidence type="ECO:0000313" key="6">
    <source>
        <dbReference type="Proteomes" id="UP000256485"/>
    </source>
</evidence>
<dbReference type="PRINTS" id="PR00598">
    <property type="entry name" value="HTHMARR"/>
</dbReference>
<dbReference type="AlphaFoldDB" id="A0A3D9VE91"/>
<name>A0A3D9VE91_THECX</name>
<dbReference type="CDD" id="cd00090">
    <property type="entry name" value="HTH_ARSR"/>
    <property type="match status" value="1"/>
</dbReference>
<dbReference type="SUPFAM" id="SSF46785">
    <property type="entry name" value="Winged helix' DNA-binding domain"/>
    <property type="match status" value="1"/>
</dbReference>
<dbReference type="SMART" id="SM00347">
    <property type="entry name" value="HTH_MARR"/>
    <property type="match status" value="1"/>
</dbReference>
<dbReference type="InterPro" id="IPR011991">
    <property type="entry name" value="ArsR-like_HTH"/>
</dbReference>
<evidence type="ECO:0000313" key="5">
    <source>
        <dbReference type="EMBL" id="REF35641.1"/>
    </source>
</evidence>
<dbReference type="GO" id="GO:0003677">
    <property type="term" value="F:DNA binding"/>
    <property type="evidence" value="ECO:0007669"/>
    <property type="project" value="UniProtKB-KW"/>
</dbReference>
<proteinExistence type="predicted"/>
<dbReference type="PANTHER" id="PTHR33164:SF57">
    <property type="entry name" value="MARR-FAMILY TRANSCRIPTIONAL REGULATOR"/>
    <property type="match status" value="1"/>
</dbReference>
<evidence type="ECO:0000256" key="1">
    <source>
        <dbReference type="ARBA" id="ARBA00023015"/>
    </source>
</evidence>
<keyword evidence="2 5" id="KW-0238">DNA-binding</keyword>
<accession>A0A3D9VE91</accession>
<gene>
    <name evidence="5" type="ORF">DFJ64_1024</name>
</gene>
<dbReference type="PROSITE" id="PS01117">
    <property type="entry name" value="HTH_MARR_1"/>
    <property type="match status" value="1"/>
</dbReference>
<dbReference type="InterPro" id="IPR036390">
    <property type="entry name" value="WH_DNA-bd_sf"/>
</dbReference>
<evidence type="ECO:0000256" key="3">
    <source>
        <dbReference type="ARBA" id="ARBA00023163"/>
    </source>
</evidence>
<dbReference type="Pfam" id="PF01047">
    <property type="entry name" value="MarR"/>
    <property type="match status" value="1"/>
</dbReference>
<dbReference type="InterPro" id="IPR000835">
    <property type="entry name" value="HTH_MarR-typ"/>
</dbReference>
<keyword evidence="3" id="KW-0804">Transcription</keyword>
<dbReference type="EMBL" id="QTUC01000001">
    <property type="protein sequence ID" value="REF35641.1"/>
    <property type="molecule type" value="Genomic_DNA"/>
</dbReference>
<dbReference type="PROSITE" id="PS50995">
    <property type="entry name" value="HTH_MARR_2"/>
    <property type="match status" value="1"/>
</dbReference>
<organism evidence="5 6">
    <name type="scientific">Thermasporomyces composti</name>
    <dbReference type="NCBI Taxonomy" id="696763"/>
    <lineage>
        <taxon>Bacteria</taxon>
        <taxon>Bacillati</taxon>
        <taxon>Actinomycetota</taxon>
        <taxon>Actinomycetes</taxon>
        <taxon>Propionibacteriales</taxon>
        <taxon>Nocardioidaceae</taxon>
        <taxon>Thermasporomyces</taxon>
    </lineage>
</organism>
<dbReference type="Gene3D" id="1.10.10.10">
    <property type="entry name" value="Winged helix-like DNA-binding domain superfamily/Winged helix DNA-binding domain"/>
    <property type="match status" value="1"/>
</dbReference>
<dbReference type="InterPro" id="IPR036388">
    <property type="entry name" value="WH-like_DNA-bd_sf"/>
</dbReference>
<keyword evidence="6" id="KW-1185">Reference proteome</keyword>
<dbReference type="GO" id="GO:0003700">
    <property type="term" value="F:DNA-binding transcription factor activity"/>
    <property type="evidence" value="ECO:0007669"/>
    <property type="project" value="InterPro"/>
</dbReference>
<sequence>MTADRAQPEDSTRDATETLFVALCRMFRFFKRVPGTSIDPALQYVLHAIGGRGPLRLSDLASLVQLDVSTVSRHARALEEAGYLHRTVDPDDRRASLVSITEAGRQVLAEIADRRRALLDAALVEWPDKDRRDLARLLTRLSDDLDSTTPSS</sequence>
<feature type="domain" description="HTH marR-type" evidence="4">
    <location>
        <begin position="16"/>
        <end position="143"/>
    </location>
</feature>
<comment type="caution">
    <text evidence="5">The sequence shown here is derived from an EMBL/GenBank/DDBJ whole genome shotgun (WGS) entry which is preliminary data.</text>
</comment>
<dbReference type="InterPro" id="IPR023187">
    <property type="entry name" value="Tscrpt_reg_MarR-type_CS"/>
</dbReference>
<protein>
    <submittedName>
        <fullName evidence="5">DNA-binding MarR family transcriptional regulator</fullName>
    </submittedName>
</protein>
<keyword evidence="1" id="KW-0805">Transcription regulation</keyword>
<dbReference type="InterPro" id="IPR039422">
    <property type="entry name" value="MarR/SlyA-like"/>
</dbReference>
<evidence type="ECO:0000259" key="4">
    <source>
        <dbReference type="PROSITE" id="PS50995"/>
    </source>
</evidence>
<evidence type="ECO:0000256" key="2">
    <source>
        <dbReference type="ARBA" id="ARBA00023125"/>
    </source>
</evidence>
<reference evidence="5 6" key="1">
    <citation type="submission" date="2018-08" db="EMBL/GenBank/DDBJ databases">
        <title>Sequencing the genomes of 1000 actinobacteria strains.</title>
        <authorList>
            <person name="Klenk H.-P."/>
        </authorList>
    </citation>
    <scope>NUCLEOTIDE SEQUENCE [LARGE SCALE GENOMIC DNA]</scope>
    <source>
        <strain evidence="5 6">DSM 22891</strain>
    </source>
</reference>
<dbReference type="Proteomes" id="UP000256485">
    <property type="component" value="Unassembled WGS sequence"/>
</dbReference>
<dbReference type="PANTHER" id="PTHR33164">
    <property type="entry name" value="TRANSCRIPTIONAL REGULATOR, MARR FAMILY"/>
    <property type="match status" value="1"/>
</dbReference>